<evidence type="ECO:0008006" key="4">
    <source>
        <dbReference type="Google" id="ProtNLM"/>
    </source>
</evidence>
<feature type="transmembrane region" description="Helical" evidence="2">
    <location>
        <begin position="58"/>
        <end position="78"/>
    </location>
</feature>
<dbReference type="AlphaFoldDB" id="A0A450U1S4"/>
<reference evidence="3" key="1">
    <citation type="submission" date="2019-02" db="EMBL/GenBank/DDBJ databases">
        <authorList>
            <person name="Gruber-Vodicka R. H."/>
            <person name="Seah K. B. B."/>
        </authorList>
    </citation>
    <scope>NUCLEOTIDE SEQUENCE</scope>
    <source>
        <strain evidence="3">BECK_BZ131</strain>
    </source>
</reference>
<organism evidence="3">
    <name type="scientific">Candidatus Kentrum sp. FW</name>
    <dbReference type="NCBI Taxonomy" id="2126338"/>
    <lineage>
        <taxon>Bacteria</taxon>
        <taxon>Pseudomonadati</taxon>
        <taxon>Pseudomonadota</taxon>
        <taxon>Gammaproteobacteria</taxon>
        <taxon>Candidatus Kentrum</taxon>
    </lineage>
</organism>
<feature type="compositionally biased region" description="Low complexity" evidence="1">
    <location>
        <begin position="10"/>
        <end position="23"/>
    </location>
</feature>
<feature type="region of interest" description="Disordered" evidence="1">
    <location>
        <begin position="1"/>
        <end position="38"/>
    </location>
</feature>
<dbReference type="EMBL" id="CAADFE010000106">
    <property type="protein sequence ID" value="VFJ76595.1"/>
    <property type="molecule type" value="Genomic_DNA"/>
</dbReference>
<evidence type="ECO:0000256" key="2">
    <source>
        <dbReference type="SAM" id="Phobius"/>
    </source>
</evidence>
<evidence type="ECO:0000256" key="1">
    <source>
        <dbReference type="SAM" id="MobiDB-lite"/>
    </source>
</evidence>
<proteinExistence type="predicted"/>
<keyword evidence="2" id="KW-1133">Transmembrane helix</keyword>
<keyword evidence="2" id="KW-0472">Membrane</keyword>
<name>A0A450U1S4_9GAMM</name>
<accession>A0A450U1S4</accession>
<protein>
    <recommendedName>
        <fullName evidence="4">Methyl-accepting chemotaxis protein</fullName>
    </recommendedName>
</protein>
<keyword evidence="2" id="KW-0812">Transmembrane</keyword>
<sequence length="213" mass="23596">MSINPEKGNSTSSQRTTGSSTGTAPGRSTPGRSARRGEAHLEHFAKTFEASARRWEMIVYPSMLAFIVVAVYGFYLVYSLTRDMHTLSNSMDPDMQPHMDTLADSVSSLSGSIDVMTRQVEKMTQSVLSMDKTMVAINGNMSFMREDMSRMTGSMNNMEPMLVNLAEMNVAMHRMNESIVSISMSITKMSHDVGAASHQFVRPMSVLNSFAPW</sequence>
<evidence type="ECO:0000313" key="3">
    <source>
        <dbReference type="EMBL" id="VFJ76595.1"/>
    </source>
</evidence>
<gene>
    <name evidence="3" type="ORF">BECKFW1821C_GA0114237_11062</name>
</gene>